<dbReference type="EMBL" id="ASPP01027827">
    <property type="protein sequence ID" value="ETO05730.1"/>
    <property type="molecule type" value="Genomic_DNA"/>
</dbReference>
<reference evidence="2 3" key="1">
    <citation type="journal article" date="2013" name="Curr. Biol.">
        <title>The Genome of the Foraminiferan Reticulomyxa filosa.</title>
        <authorList>
            <person name="Glockner G."/>
            <person name="Hulsmann N."/>
            <person name="Schleicher M."/>
            <person name="Noegel A.A."/>
            <person name="Eichinger L."/>
            <person name="Gallinger C."/>
            <person name="Pawlowski J."/>
            <person name="Sierra R."/>
            <person name="Euteneuer U."/>
            <person name="Pillet L."/>
            <person name="Moustafa A."/>
            <person name="Platzer M."/>
            <person name="Groth M."/>
            <person name="Szafranski K."/>
            <person name="Schliwa M."/>
        </authorList>
    </citation>
    <scope>NUCLEOTIDE SEQUENCE [LARGE SCALE GENOMIC DNA]</scope>
</reference>
<comment type="caution">
    <text evidence="2">The sequence shown here is derived from an EMBL/GenBank/DDBJ whole genome shotgun (WGS) entry which is preliminary data.</text>
</comment>
<proteinExistence type="predicted"/>
<evidence type="ECO:0000256" key="1">
    <source>
        <dbReference type="SAM" id="MobiDB-lite"/>
    </source>
</evidence>
<accession>X6LYB8</accession>
<evidence type="ECO:0000313" key="2">
    <source>
        <dbReference type="EMBL" id="ETO05730.1"/>
    </source>
</evidence>
<feature type="compositionally biased region" description="Polar residues" evidence="1">
    <location>
        <begin position="18"/>
        <end position="27"/>
    </location>
</feature>
<gene>
    <name evidence="2" type="ORF">RFI_31666</name>
</gene>
<feature type="region of interest" description="Disordered" evidence="1">
    <location>
        <begin position="1"/>
        <end position="103"/>
    </location>
</feature>
<protein>
    <submittedName>
        <fullName evidence="2">Uncharacterized protein</fullName>
    </submittedName>
</protein>
<organism evidence="2 3">
    <name type="scientific">Reticulomyxa filosa</name>
    <dbReference type="NCBI Taxonomy" id="46433"/>
    <lineage>
        <taxon>Eukaryota</taxon>
        <taxon>Sar</taxon>
        <taxon>Rhizaria</taxon>
        <taxon>Retaria</taxon>
        <taxon>Foraminifera</taxon>
        <taxon>Monothalamids</taxon>
        <taxon>Reticulomyxidae</taxon>
        <taxon>Reticulomyxa</taxon>
    </lineage>
</organism>
<feature type="compositionally biased region" description="Basic and acidic residues" evidence="1">
    <location>
        <begin position="54"/>
        <end position="69"/>
    </location>
</feature>
<dbReference type="AlphaFoldDB" id="X6LYB8"/>
<feature type="compositionally biased region" description="Low complexity" evidence="1">
    <location>
        <begin position="44"/>
        <end position="53"/>
    </location>
</feature>
<feature type="compositionally biased region" description="Basic and acidic residues" evidence="1">
    <location>
        <begin position="1"/>
        <end position="13"/>
    </location>
</feature>
<feature type="region of interest" description="Disordered" evidence="1">
    <location>
        <begin position="163"/>
        <end position="186"/>
    </location>
</feature>
<dbReference type="Proteomes" id="UP000023152">
    <property type="component" value="Unassembled WGS sequence"/>
</dbReference>
<feature type="non-terminal residue" evidence="2">
    <location>
        <position position="223"/>
    </location>
</feature>
<sequence>MFENMGKKNEEKPPPQPVAQNTANKFNTGRMAFVQKLQTQPQRNAAPATTVVKATKETTNESVPDHAASEQDESNATNATKSAKDATKTGEANKEKEKEKEAGKAPIVVRMASTKKDGYASKMGGGEAVTTAGSSNSDSAGTASTVKKNMAASRGLNINLGALRPGATYQPKRRSEGMSSEMTTPDAQQSISCKLKTIKKTQHIVIYSLINDKLRFFFCVYLF</sequence>
<evidence type="ECO:0000313" key="3">
    <source>
        <dbReference type="Proteomes" id="UP000023152"/>
    </source>
</evidence>
<keyword evidence="3" id="KW-1185">Reference proteome</keyword>
<name>X6LYB8_RETFI</name>
<feature type="compositionally biased region" description="Basic and acidic residues" evidence="1">
    <location>
        <begin position="82"/>
        <end position="103"/>
    </location>
</feature>
<feature type="compositionally biased region" description="Polar residues" evidence="1">
    <location>
        <begin position="177"/>
        <end position="186"/>
    </location>
</feature>